<gene>
    <name evidence="1" type="primary">Acey_s0839.g2619</name>
    <name evidence="1" type="ORF">Y032_0839g2619</name>
</gene>
<proteinExistence type="predicted"/>
<sequence>MRVRWPGIVDVPAVLQLQDKSSGSKTLKSFHVNSSVGAAFKIHTGHHEKRSNRNDMRMTPIEIIIHKQSKQLEQKYP</sequence>
<dbReference type="AlphaFoldDB" id="A0A016WCG5"/>
<accession>A0A016WCG5</accession>
<comment type="caution">
    <text evidence="1">The sequence shown here is derived from an EMBL/GenBank/DDBJ whole genome shotgun (WGS) entry which is preliminary data.</text>
</comment>
<evidence type="ECO:0000313" key="2">
    <source>
        <dbReference type="Proteomes" id="UP000024635"/>
    </source>
</evidence>
<reference evidence="2" key="1">
    <citation type="journal article" date="2015" name="Nat. Genet.">
        <title>The genome and transcriptome of the zoonotic hookworm Ancylostoma ceylanicum identify infection-specific gene families.</title>
        <authorList>
            <person name="Schwarz E.M."/>
            <person name="Hu Y."/>
            <person name="Antoshechkin I."/>
            <person name="Miller M.M."/>
            <person name="Sternberg P.W."/>
            <person name="Aroian R.V."/>
        </authorList>
    </citation>
    <scope>NUCLEOTIDE SEQUENCE</scope>
    <source>
        <strain evidence="2">HY135</strain>
    </source>
</reference>
<evidence type="ECO:0000313" key="1">
    <source>
        <dbReference type="EMBL" id="EYC36972.1"/>
    </source>
</evidence>
<name>A0A016WCG5_9BILA</name>
<keyword evidence="2" id="KW-1185">Reference proteome</keyword>
<organism evidence="1 2">
    <name type="scientific">Ancylostoma ceylanicum</name>
    <dbReference type="NCBI Taxonomy" id="53326"/>
    <lineage>
        <taxon>Eukaryota</taxon>
        <taxon>Metazoa</taxon>
        <taxon>Ecdysozoa</taxon>
        <taxon>Nematoda</taxon>
        <taxon>Chromadorea</taxon>
        <taxon>Rhabditida</taxon>
        <taxon>Rhabditina</taxon>
        <taxon>Rhabditomorpha</taxon>
        <taxon>Strongyloidea</taxon>
        <taxon>Ancylostomatidae</taxon>
        <taxon>Ancylostomatinae</taxon>
        <taxon>Ancylostoma</taxon>
    </lineage>
</organism>
<dbReference type="EMBL" id="JARK01000439">
    <property type="protein sequence ID" value="EYC36972.1"/>
    <property type="molecule type" value="Genomic_DNA"/>
</dbReference>
<dbReference type="Proteomes" id="UP000024635">
    <property type="component" value="Unassembled WGS sequence"/>
</dbReference>
<protein>
    <submittedName>
        <fullName evidence="1">Uncharacterized protein</fullName>
    </submittedName>
</protein>